<protein>
    <recommendedName>
        <fullName evidence="3">Transposase</fullName>
    </recommendedName>
</protein>
<evidence type="ECO:0000313" key="2">
    <source>
        <dbReference type="Proteomes" id="UP001165243"/>
    </source>
</evidence>
<comment type="caution">
    <text evidence="1">The sequence shown here is derived from an EMBL/GenBank/DDBJ whole genome shotgun (WGS) entry which is preliminary data.</text>
</comment>
<dbReference type="Gene3D" id="1.10.10.10">
    <property type="entry name" value="Winged helix-like DNA-binding domain superfamily/Winged helix DNA-binding domain"/>
    <property type="match status" value="1"/>
</dbReference>
<evidence type="ECO:0008006" key="3">
    <source>
        <dbReference type="Google" id="ProtNLM"/>
    </source>
</evidence>
<dbReference type="InterPro" id="IPR010921">
    <property type="entry name" value="Trp_repressor/repl_initiator"/>
</dbReference>
<accession>A0AAV5PBF8</accession>
<gene>
    <name evidence="1" type="ORF">ME0900_05720</name>
</gene>
<name>A0AAV5PBF8_LACDE</name>
<dbReference type="PANTHER" id="PTHR33795">
    <property type="entry name" value="INSERTION ELEMENT IS150 PROTEIN INSJ"/>
    <property type="match status" value="1"/>
</dbReference>
<organism evidence="1 2">
    <name type="scientific">Lactobacillus delbrueckii subsp. bulgaricus</name>
    <dbReference type="NCBI Taxonomy" id="1585"/>
    <lineage>
        <taxon>Bacteria</taxon>
        <taxon>Bacillati</taxon>
        <taxon>Bacillota</taxon>
        <taxon>Bacilli</taxon>
        <taxon>Lactobacillales</taxon>
        <taxon>Lactobacillaceae</taxon>
        <taxon>Lactobacillus</taxon>
    </lineage>
</organism>
<evidence type="ECO:0000313" key="1">
    <source>
        <dbReference type="EMBL" id="GMB86200.1"/>
    </source>
</evidence>
<dbReference type="PANTHER" id="PTHR33795:SF1">
    <property type="entry name" value="INSERTION ELEMENT IS150 PROTEIN INSJ"/>
    <property type="match status" value="1"/>
</dbReference>
<reference evidence="1" key="1">
    <citation type="submission" date="2023-04" db="EMBL/GenBank/DDBJ databases">
        <title>Draft genome sequences of Lactobacillus delbrueckii subsp. bulgaricus ME-900 and ME-901 with improved acid tolerance.</title>
        <authorList>
            <person name="Ishida T."/>
            <person name="Yamamoto E."/>
            <person name="Koizumi A."/>
            <person name="Fujiwara S."/>
            <person name="Makino S."/>
            <person name="Kano H."/>
            <person name="Kimura K."/>
        </authorList>
    </citation>
    <scope>NUCLEOTIDE SEQUENCE</scope>
    <source>
        <strain evidence="1">ME-900</strain>
    </source>
</reference>
<dbReference type="SUPFAM" id="SSF48295">
    <property type="entry name" value="TrpR-like"/>
    <property type="match status" value="1"/>
</dbReference>
<dbReference type="Proteomes" id="UP001165243">
    <property type="component" value="Unassembled WGS sequence"/>
</dbReference>
<dbReference type="GO" id="GO:0043565">
    <property type="term" value="F:sequence-specific DNA binding"/>
    <property type="evidence" value="ECO:0007669"/>
    <property type="project" value="InterPro"/>
</dbReference>
<dbReference type="RefSeq" id="WP_081214128.1">
    <property type="nucleotide sequence ID" value="NZ_BSWK01000004.1"/>
</dbReference>
<dbReference type="InterPro" id="IPR036388">
    <property type="entry name" value="WH-like_DNA-bd_sf"/>
</dbReference>
<dbReference type="AlphaFoldDB" id="A0AAV5PBF8"/>
<sequence>MTKYSSELKVQIASDYPYGRDTYNGLSKKYNIAASIIRTWVKAAELNGLEILKVKRTKREYSVDFKLLY</sequence>
<dbReference type="InterPro" id="IPR052057">
    <property type="entry name" value="IS150/IS1296_orfA-like"/>
</dbReference>
<proteinExistence type="predicted"/>
<dbReference type="EMBL" id="BSWK01000004">
    <property type="protein sequence ID" value="GMB86200.1"/>
    <property type="molecule type" value="Genomic_DNA"/>
</dbReference>